<dbReference type="EMBL" id="VYKK01000013">
    <property type="protein sequence ID" value="KAA9004721.1"/>
    <property type="molecule type" value="Genomic_DNA"/>
</dbReference>
<keyword evidence="1" id="KW-1133">Transmembrane helix</keyword>
<sequence>MTVRPNGTDEGALTVARTKRWIIASVLIGIIPFAVYLLLYPRMPDMVPIHYDGGGAADRFVPKTSWELLLLAGLGELGLLFMLGLRQMLGSAASFGDMLPKTRAALWNVSSAVVVLLFSGIGISALAAMV</sequence>
<organism evidence="3 4">
    <name type="scientific">Paenibacillus spiritus</name>
    <dbReference type="NCBI Taxonomy" id="2496557"/>
    <lineage>
        <taxon>Bacteria</taxon>
        <taxon>Bacillati</taxon>
        <taxon>Bacillota</taxon>
        <taxon>Bacilli</taxon>
        <taxon>Bacillales</taxon>
        <taxon>Paenibacillaceae</taxon>
        <taxon>Paenibacillus</taxon>
    </lineage>
</organism>
<dbReference type="OrthoDB" id="2622755at2"/>
<feature type="transmembrane region" description="Helical" evidence="1">
    <location>
        <begin position="68"/>
        <end position="85"/>
    </location>
</feature>
<protein>
    <submittedName>
        <fullName evidence="3">DUF1648 domain-containing protein</fullName>
    </submittedName>
</protein>
<keyword evidence="1" id="KW-0472">Membrane</keyword>
<name>A0A5J5G9T0_9BACL</name>
<proteinExistence type="predicted"/>
<feature type="domain" description="DUF1648" evidence="2">
    <location>
        <begin position="27"/>
        <end position="74"/>
    </location>
</feature>
<gene>
    <name evidence="3" type="ORF">F4V43_10380</name>
</gene>
<dbReference type="RefSeq" id="WP_150458183.1">
    <property type="nucleotide sequence ID" value="NZ_VYKK01000013.1"/>
</dbReference>
<dbReference type="InterPro" id="IPR012867">
    <property type="entry name" value="DUF1648"/>
</dbReference>
<evidence type="ECO:0000256" key="1">
    <source>
        <dbReference type="SAM" id="Phobius"/>
    </source>
</evidence>
<keyword evidence="4" id="KW-1185">Reference proteome</keyword>
<evidence type="ECO:0000313" key="3">
    <source>
        <dbReference type="EMBL" id="KAA9004721.1"/>
    </source>
</evidence>
<keyword evidence="1" id="KW-0812">Transmembrane</keyword>
<reference evidence="3 4" key="1">
    <citation type="submission" date="2019-09" db="EMBL/GenBank/DDBJ databases">
        <title>Bacillus ochoae sp. nov., Paenibacillus whitsoniae sp. nov., Paenibacillus spiritus sp. nov. Isolated from the Mars Exploration Rover during spacecraft assembly.</title>
        <authorList>
            <person name="Seuylemezian A."/>
            <person name="Vaishampayan P."/>
        </authorList>
    </citation>
    <scope>NUCLEOTIDE SEQUENCE [LARGE SCALE GENOMIC DNA]</scope>
    <source>
        <strain evidence="3 4">MER_111</strain>
    </source>
</reference>
<comment type="caution">
    <text evidence="3">The sequence shown here is derived from an EMBL/GenBank/DDBJ whole genome shotgun (WGS) entry which is preliminary data.</text>
</comment>
<feature type="transmembrane region" description="Helical" evidence="1">
    <location>
        <begin position="21"/>
        <end position="39"/>
    </location>
</feature>
<dbReference type="AlphaFoldDB" id="A0A5J5G9T0"/>
<dbReference type="Proteomes" id="UP000367750">
    <property type="component" value="Unassembled WGS sequence"/>
</dbReference>
<evidence type="ECO:0000313" key="4">
    <source>
        <dbReference type="Proteomes" id="UP000367750"/>
    </source>
</evidence>
<accession>A0A5J5G9T0</accession>
<evidence type="ECO:0000259" key="2">
    <source>
        <dbReference type="Pfam" id="PF07853"/>
    </source>
</evidence>
<feature type="transmembrane region" description="Helical" evidence="1">
    <location>
        <begin position="106"/>
        <end position="129"/>
    </location>
</feature>
<dbReference type="Pfam" id="PF07853">
    <property type="entry name" value="DUF1648"/>
    <property type="match status" value="1"/>
</dbReference>